<organism evidence="1 2">
    <name type="scientific">Candidatus Bilamarchaeum dharawalense</name>
    <dbReference type="NCBI Taxonomy" id="2885759"/>
    <lineage>
        <taxon>Archaea</taxon>
        <taxon>Candidatus Micrarchaeota</taxon>
        <taxon>Candidatus Micrarchaeia</taxon>
        <taxon>Candidatus Anstonellales</taxon>
        <taxon>Candidatus Bilamarchaeaceae</taxon>
        <taxon>Candidatus Bilamarchaeum</taxon>
    </lineage>
</organism>
<evidence type="ECO:0000313" key="1">
    <source>
        <dbReference type="EMBL" id="VVC03993.1"/>
    </source>
</evidence>
<reference evidence="1 2" key="1">
    <citation type="submission" date="2019-08" db="EMBL/GenBank/DDBJ databases">
        <authorList>
            <person name="Vazquez-Campos X."/>
        </authorList>
    </citation>
    <scope>NUCLEOTIDE SEQUENCE [LARGE SCALE GENOMIC DNA]</scope>
    <source>
        <strain evidence="1">LFW-283_2</strain>
    </source>
</reference>
<name>A0A5E4LSE5_9ARCH</name>
<proteinExistence type="predicted"/>
<sequence length="59" mass="6761">MIPQKLHQEFLPSNMAKRSKAIDRLVAKNDIVGLLRVLESKYADAVEKAEIALCKYQFK</sequence>
<accession>A0A5E4LSE5</accession>
<protein>
    <submittedName>
        <fullName evidence="1">Uncharacterized protein</fullName>
    </submittedName>
</protein>
<dbReference type="EMBL" id="CABMJJ010000009">
    <property type="protein sequence ID" value="VVC03993.1"/>
    <property type="molecule type" value="Genomic_DNA"/>
</dbReference>
<dbReference type="Proteomes" id="UP000789941">
    <property type="component" value="Unassembled WGS sequence"/>
</dbReference>
<evidence type="ECO:0000313" key="2">
    <source>
        <dbReference type="Proteomes" id="UP000789941"/>
    </source>
</evidence>
<dbReference type="AlphaFoldDB" id="A0A5E4LSE5"/>
<gene>
    <name evidence="1" type="ORF">LFW2832_00664</name>
</gene>
<comment type="caution">
    <text evidence="1">The sequence shown here is derived from an EMBL/GenBank/DDBJ whole genome shotgun (WGS) entry which is preliminary data.</text>
</comment>